<keyword evidence="2" id="KW-0732">Signal</keyword>
<protein>
    <submittedName>
        <fullName evidence="3">Uncharacterized protein</fullName>
    </submittedName>
</protein>
<evidence type="ECO:0000256" key="2">
    <source>
        <dbReference type="SAM" id="SignalP"/>
    </source>
</evidence>
<feature type="region of interest" description="Disordered" evidence="1">
    <location>
        <begin position="89"/>
        <end position="111"/>
    </location>
</feature>
<dbReference type="EMBL" id="GBXM01018394">
    <property type="protein sequence ID" value="JAH90183.1"/>
    <property type="molecule type" value="Transcribed_RNA"/>
</dbReference>
<feature type="chain" id="PRO_5002434646" evidence="2">
    <location>
        <begin position="26"/>
        <end position="111"/>
    </location>
</feature>
<accession>A0A0E9WL19</accession>
<reference evidence="3" key="2">
    <citation type="journal article" date="2015" name="Fish Shellfish Immunol.">
        <title>Early steps in the European eel (Anguilla anguilla)-Vibrio vulnificus interaction in the gills: Role of the RtxA13 toxin.</title>
        <authorList>
            <person name="Callol A."/>
            <person name="Pajuelo D."/>
            <person name="Ebbesson L."/>
            <person name="Teles M."/>
            <person name="MacKenzie S."/>
            <person name="Amaro C."/>
        </authorList>
    </citation>
    <scope>NUCLEOTIDE SEQUENCE</scope>
</reference>
<evidence type="ECO:0000256" key="1">
    <source>
        <dbReference type="SAM" id="MobiDB-lite"/>
    </source>
</evidence>
<reference evidence="3" key="1">
    <citation type="submission" date="2014-11" db="EMBL/GenBank/DDBJ databases">
        <authorList>
            <person name="Amaro Gonzalez C."/>
        </authorList>
    </citation>
    <scope>NUCLEOTIDE SEQUENCE</scope>
</reference>
<name>A0A0E9WL19_ANGAN</name>
<dbReference type="AlphaFoldDB" id="A0A0E9WL19"/>
<feature type="signal peptide" evidence="2">
    <location>
        <begin position="1"/>
        <end position="25"/>
    </location>
</feature>
<sequence length="111" mass="12442">MQVRKTTFPCVISLLLTRSISVLLSHEHFHPSINPLSVPAYPGQGRWSLFPACIGQRQEYTLDTHHSFTPMGNCLSLINLPLDCGRSKPTWQEHTNSTQKGPGKEPTTFLL</sequence>
<proteinExistence type="predicted"/>
<evidence type="ECO:0000313" key="3">
    <source>
        <dbReference type="EMBL" id="JAH90183.1"/>
    </source>
</evidence>
<organism evidence="3">
    <name type="scientific">Anguilla anguilla</name>
    <name type="common">European freshwater eel</name>
    <name type="synonym">Muraena anguilla</name>
    <dbReference type="NCBI Taxonomy" id="7936"/>
    <lineage>
        <taxon>Eukaryota</taxon>
        <taxon>Metazoa</taxon>
        <taxon>Chordata</taxon>
        <taxon>Craniata</taxon>
        <taxon>Vertebrata</taxon>
        <taxon>Euteleostomi</taxon>
        <taxon>Actinopterygii</taxon>
        <taxon>Neopterygii</taxon>
        <taxon>Teleostei</taxon>
        <taxon>Anguilliformes</taxon>
        <taxon>Anguillidae</taxon>
        <taxon>Anguilla</taxon>
    </lineage>
</organism>
<feature type="compositionally biased region" description="Polar residues" evidence="1">
    <location>
        <begin position="89"/>
        <end position="100"/>
    </location>
</feature>